<protein>
    <submittedName>
        <fullName evidence="1">Uncharacterized protein</fullName>
    </submittedName>
</protein>
<keyword evidence="2" id="KW-1185">Reference proteome</keyword>
<proteinExistence type="predicted"/>
<evidence type="ECO:0000313" key="1">
    <source>
        <dbReference type="EMBL" id="SMF79437.1"/>
    </source>
</evidence>
<dbReference type="Proteomes" id="UP000192911">
    <property type="component" value="Unassembled WGS sequence"/>
</dbReference>
<reference evidence="2" key="1">
    <citation type="submission" date="2017-04" db="EMBL/GenBank/DDBJ databases">
        <authorList>
            <person name="Varghese N."/>
            <person name="Submissions S."/>
        </authorList>
    </citation>
    <scope>NUCLEOTIDE SEQUENCE [LARGE SCALE GENOMIC DNA]</scope>
    <source>
        <strain evidence="2">Ballard 720</strain>
    </source>
</reference>
<name>A0A1X7H4K0_TRICW</name>
<sequence length="125" mass="13062">MIARFSLRSSQALTYDTFSTTVSQIPARGPAHQMTNSRTVYVGDAIGFLSDPLAPGITPALPNALAVMALAQLVLTRTVFGRNLVGIVKGAAIAVAEVLDYASQPPQVREGVMPRAGKAGRPATV</sequence>
<accession>A0A1X7H4K0</accession>
<dbReference type="AlphaFoldDB" id="A0A1X7H4K0"/>
<dbReference type="EMBL" id="FXAH01000021">
    <property type="protein sequence ID" value="SMF79437.1"/>
    <property type="molecule type" value="Genomic_DNA"/>
</dbReference>
<dbReference type="STRING" id="28094.SAMN06295900_12126"/>
<evidence type="ECO:0000313" key="2">
    <source>
        <dbReference type="Proteomes" id="UP000192911"/>
    </source>
</evidence>
<organism evidence="1 2">
    <name type="scientific">Trinickia caryophylli</name>
    <name type="common">Paraburkholderia caryophylli</name>
    <dbReference type="NCBI Taxonomy" id="28094"/>
    <lineage>
        <taxon>Bacteria</taxon>
        <taxon>Pseudomonadati</taxon>
        <taxon>Pseudomonadota</taxon>
        <taxon>Betaproteobacteria</taxon>
        <taxon>Burkholderiales</taxon>
        <taxon>Burkholderiaceae</taxon>
        <taxon>Trinickia</taxon>
    </lineage>
</organism>
<gene>
    <name evidence="1" type="ORF">SAMN06295900_12126</name>
</gene>